<dbReference type="OrthoDB" id="848707at2759"/>
<keyword evidence="3" id="KW-1185">Reference proteome</keyword>
<gene>
    <name evidence="2" type="ORF">F511_37139</name>
</gene>
<dbReference type="EMBL" id="KV018141">
    <property type="protein sequence ID" value="KZV17560.1"/>
    <property type="molecule type" value="Genomic_DNA"/>
</dbReference>
<sequence>MASSLIDNALRVNFDSIMGILDNDGMVKIFRALESTGLRGFLGCPTVFYEDLAHFFDTTLVKYNEVLCVIHGKVVVINEDRFVGVFGLPTEGLTYLSEVPMDLVFDARSLFSQSVEPVKTSCKTKKLKYEFRLLNDILAKSVTVKAGSFDAVTHERFVLMTAIHFGLKVNWRKLLFDILKDMAEKSSKRAKGYADQICALLKGDPVATLGEVTTFPPLNILSAKTVSTYVATNKTIDARGESDEPDATKVAVVERKYVSKKRSASTANKDTYEVQVEIVSPTVKKKRTAKGRAAPAEKDLALVTVAQDVVPIQIVEPISAVQIDRTLAQKRKAPKRKLRLSTGSDDEIVEKEPYVESVVEQEKEQTTIDDVDNIIEQVLAETAQMETNVAEPDVAEGLAMRTELVEPMVKRSEEDDNMSGFKQSSQVIATEGEQIEEVTKTDEESMSIEDLLKQIPIDAIMPSVIAAEPTRRKFGHGIQNSGVNEVDQYKASLPRIAATDKGKEPLVVDTIQGHPAREIFSLICADIDFLVQSREQFSLIGCLHPVGTVNHCRDTVGPFVDIEEFPTGFRGVFRSGIDTNSFVEFLNNFVVQPEVHVLPEVKSNSSDGSTIYRSPSPRSALSISYQYTDPVVQTDTGLICTEPSVQIAPAVYIESDPTDTVSLSQQNPDIALPSPSQSSSNDSSMQFNTDDIPLGADTVVEQILMPTIAAPSTDLTEQFAQPQASISQLSIKQMRTQSSIGNLQNHLLSKIDDLEKASTDALLEFKKGVRAQSCILTTELADIRKEIKDQKDELSKEFDDRLAAIRNDVIEFRVETQEQLTTLRDTLAEIMAYITRGRDDKKGEVGSSQGRGQPLLKIEANLDLEMVVVVVAEVSLHEKEEAVVLNKEIGDIGFLDRSGLDSFK</sequence>
<reference evidence="2 3" key="1">
    <citation type="journal article" date="2015" name="Proc. Natl. Acad. Sci. U.S.A.">
        <title>The resurrection genome of Boea hygrometrica: A blueprint for survival of dehydration.</title>
        <authorList>
            <person name="Xiao L."/>
            <person name="Yang G."/>
            <person name="Zhang L."/>
            <person name="Yang X."/>
            <person name="Zhao S."/>
            <person name="Ji Z."/>
            <person name="Zhou Q."/>
            <person name="Hu M."/>
            <person name="Wang Y."/>
            <person name="Chen M."/>
            <person name="Xu Y."/>
            <person name="Jin H."/>
            <person name="Xiao X."/>
            <person name="Hu G."/>
            <person name="Bao F."/>
            <person name="Hu Y."/>
            <person name="Wan P."/>
            <person name="Li L."/>
            <person name="Deng X."/>
            <person name="Kuang T."/>
            <person name="Xiang C."/>
            <person name="Zhu J.K."/>
            <person name="Oliver M.J."/>
            <person name="He Y."/>
        </authorList>
    </citation>
    <scope>NUCLEOTIDE SEQUENCE [LARGE SCALE GENOMIC DNA]</scope>
    <source>
        <strain evidence="3">cv. XS01</strain>
    </source>
</reference>
<protein>
    <recommendedName>
        <fullName evidence="4">Dystroglycan-like</fullName>
    </recommendedName>
</protein>
<evidence type="ECO:0000256" key="1">
    <source>
        <dbReference type="SAM" id="MobiDB-lite"/>
    </source>
</evidence>
<evidence type="ECO:0000313" key="2">
    <source>
        <dbReference type="EMBL" id="KZV17560.1"/>
    </source>
</evidence>
<accession>A0A2Z7A8G3</accession>
<proteinExistence type="predicted"/>
<evidence type="ECO:0000313" key="3">
    <source>
        <dbReference type="Proteomes" id="UP000250235"/>
    </source>
</evidence>
<evidence type="ECO:0008006" key="4">
    <source>
        <dbReference type="Google" id="ProtNLM"/>
    </source>
</evidence>
<feature type="region of interest" description="Disordered" evidence="1">
    <location>
        <begin position="658"/>
        <end position="688"/>
    </location>
</feature>
<dbReference type="Proteomes" id="UP000250235">
    <property type="component" value="Unassembled WGS sequence"/>
</dbReference>
<feature type="compositionally biased region" description="Polar residues" evidence="1">
    <location>
        <begin position="658"/>
        <end position="668"/>
    </location>
</feature>
<dbReference type="AlphaFoldDB" id="A0A2Z7A8G3"/>
<name>A0A2Z7A8G3_9LAMI</name>
<organism evidence="2 3">
    <name type="scientific">Dorcoceras hygrometricum</name>
    <dbReference type="NCBI Taxonomy" id="472368"/>
    <lineage>
        <taxon>Eukaryota</taxon>
        <taxon>Viridiplantae</taxon>
        <taxon>Streptophyta</taxon>
        <taxon>Embryophyta</taxon>
        <taxon>Tracheophyta</taxon>
        <taxon>Spermatophyta</taxon>
        <taxon>Magnoliopsida</taxon>
        <taxon>eudicotyledons</taxon>
        <taxon>Gunneridae</taxon>
        <taxon>Pentapetalae</taxon>
        <taxon>asterids</taxon>
        <taxon>lamiids</taxon>
        <taxon>Lamiales</taxon>
        <taxon>Gesneriaceae</taxon>
        <taxon>Didymocarpoideae</taxon>
        <taxon>Trichosporeae</taxon>
        <taxon>Loxocarpinae</taxon>
        <taxon>Dorcoceras</taxon>
    </lineage>
</organism>
<feature type="compositionally biased region" description="Low complexity" evidence="1">
    <location>
        <begin position="674"/>
        <end position="684"/>
    </location>
</feature>